<sequence>MELNDNVKYIDHKLIKKFGVELFEREGVPTNEAEIIVDNLVQANLRGVDSHGVSRIPIYMKRLKLKLVEPVCNIKFEKKAGSVAVINGCNSMGAVVGHYAMKYAINAAKEKGIFFIAVNNSNHFGTAAFYSMMALDYDMIGFSASNAPSTMAPWGGIKPFFGTNPFSFAIPAGQRLPIVIDMATSVVARGKIILAEKNNQKIPEGWAINKEGEITTDPKEALEGSVLPFGGPKGYAISLLLDILCGILSGAAFGPYIGNLYENFVEAQNVGHCFAAIDISKFVDVEVFKHRIDKMIEEIKNSPKAKNVEEIYLPGEIEYKTQKERLEKGIPLILPVIEELKELGRSYNVNTDLFD</sequence>
<dbReference type="EMBL" id="DOLB01000120">
    <property type="protein sequence ID" value="HBT49773.1"/>
    <property type="molecule type" value="Genomic_DNA"/>
</dbReference>
<reference evidence="3 4" key="1">
    <citation type="journal article" date="2018" name="Nat. Biotechnol.">
        <title>A standardized bacterial taxonomy based on genome phylogeny substantially revises the tree of life.</title>
        <authorList>
            <person name="Parks D.H."/>
            <person name="Chuvochina M."/>
            <person name="Waite D.W."/>
            <person name="Rinke C."/>
            <person name="Skarshewski A."/>
            <person name="Chaumeil P.A."/>
            <person name="Hugenholtz P."/>
        </authorList>
    </citation>
    <scope>NUCLEOTIDE SEQUENCE [LARGE SCALE GENOMIC DNA]</scope>
    <source>
        <strain evidence="3">UBA12544</strain>
    </source>
</reference>
<evidence type="ECO:0000256" key="2">
    <source>
        <dbReference type="ARBA" id="ARBA00023002"/>
    </source>
</evidence>
<name>A0A101E3Y3_9THEO</name>
<gene>
    <name evidence="3" type="ORF">DEA61_08120</name>
</gene>
<dbReference type="InterPro" id="IPR043143">
    <property type="entry name" value="Mal/L-sulf/L-lact_DH-like_NADP"/>
</dbReference>
<dbReference type="InterPro" id="IPR003767">
    <property type="entry name" value="Malate/L-lactate_DH-like"/>
</dbReference>
<comment type="caution">
    <text evidence="3">The sequence shown here is derived from an EMBL/GenBank/DDBJ whole genome shotgun (WGS) entry which is preliminary data.</text>
</comment>
<keyword evidence="2" id="KW-0560">Oxidoreductase</keyword>
<dbReference type="Gene3D" id="1.10.1530.10">
    <property type="match status" value="1"/>
</dbReference>
<evidence type="ECO:0000313" key="3">
    <source>
        <dbReference type="EMBL" id="HBT49773.1"/>
    </source>
</evidence>
<dbReference type="SUPFAM" id="SSF89733">
    <property type="entry name" value="L-sulfolactate dehydrogenase-like"/>
    <property type="match status" value="1"/>
</dbReference>
<evidence type="ECO:0000256" key="1">
    <source>
        <dbReference type="ARBA" id="ARBA00006056"/>
    </source>
</evidence>
<dbReference type="InterPro" id="IPR043144">
    <property type="entry name" value="Mal/L-sulf/L-lact_DH-like_ah"/>
</dbReference>
<dbReference type="InterPro" id="IPR036111">
    <property type="entry name" value="Mal/L-sulfo/L-lacto_DH-like_sf"/>
</dbReference>
<dbReference type="AlphaFoldDB" id="A0A101E3Y3"/>
<dbReference type="Gene3D" id="3.30.1370.60">
    <property type="entry name" value="Hypothetical oxidoreductase yiak, domain 2"/>
    <property type="match status" value="1"/>
</dbReference>
<evidence type="ECO:0000313" key="4">
    <source>
        <dbReference type="Proteomes" id="UP000264445"/>
    </source>
</evidence>
<comment type="similarity">
    <text evidence="1">Belongs to the LDH2/MDH2 oxidoreductase family.</text>
</comment>
<dbReference type="PANTHER" id="PTHR11091">
    <property type="entry name" value="OXIDOREDUCTASE-RELATED"/>
    <property type="match status" value="1"/>
</dbReference>
<dbReference type="PANTHER" id="PTHR11091:SF0">
    <property type="entry name" value="MALATE DEHYDROGENASE"/>
    <property type="match status" value="1"/>
</dbReference>
<dbReference type="GO" id="GO:0016491">
    <property type="term" value="F:oxidoreductase activity"/>
    <property type="evidence" value="ECO:0007669"/>
    <property type="project" value="UniProtKB-KW"/>
</dbReference>
<protein>
    <submittedName>
        <fullName evidence="3">Malate dehydrogenase</fullName>
    </submittedName>
</protein>
<dbReference type="Proteomes" id="UP000264445">
    <property type="component" value="Unassembled WGS sequence"/>
</dbReference>
<proteinExistence type="inferred from homology"/>
<dbReference type="Pfam" id="PF02615">
    <property type="entry name" value="Ldh_2"/>
    <property type="match status" value="1"/>
</dbReference>
<dbReference type="RefSeq" id="WP_278429259.1">
    <property type="nucleotide sequence ID" value="NZ_DOLB01000120.1"/>
</dbReference>
<organism evidence="3 4">
    <name type="scientific">Caldanaerobacter subterraneus</name>
    <dbReference type="NCBI Taxonomy" id="911092"/>
    <lineage>
        <taxon>Bacteria</taxon>
        <taxon>Bacillati</taxon>
        <taxon>Bacillota</taxon>
        <taxon>Clostridia</taxon>
        <taxon>Thermoanaerobacterales</taxon>
        <taxon>Thermoanaerobacteraceae</taxon>
        <taxon>Caldanaerobacter</taxon>
    </lineage>
</organism>
<accession>A0A101E3Y3</accession>